<dbReference type="SUPFAM" id="SSF48452">
    <property type="entry name" value="TPR-like"/>
    <property type="match status" value="1"/>
</dbReference>
<keyword evidence="1" id="KW-0802">TPR repeat</keyword>
<dbReference type="InterPro" id="IPR019734">
    <property type="entry name" value="TPR_rpt"/>
</dbReference>
<evidence type="ECO:0000313" key="3">
    <source>
        <dbReference type="Proteomes" id="UP000644507"/>
    </source>
</evidence>
<dbReference type="Proteomes" id="UP000644507">
    <property type="component" value="Unassembled WGS sequence"/>
</dbReference>
<accession>A0A918WKS9</accession>
<evidence type="ECO:0000256" key="1">
    <source>
        <dbReference type="PROSITE-ProRule" id="PRU00339"/>
    </source>
</evidence>
<sequence>MGSSENRMGIFHTSCWVLGLLAFVELAAVGLAFGRDQRSIGETEAAVPETRIIEKIEYRTLPPEKETVVVEKPIYLEPEVAALPDGPPLDYEFEPVQNLKLGTPPIANPLVERLVEESRSLRIAGDSMRAMLKLEEASKSAPDDANVLYQFAEVYSTMGLYDKAADYYQQVFALGTVKAGSLYDLAAIKLKDGIEQPEDMATKFALGRVRVYEDTDFAGGERVILTIPVSAAPDLGLNSEELDRALRVVVNLYDELDGKPVLWDENTSTMETQWVTPPTDWKENGEELLRVTYVIPPQNDGARHLLGQRKYFGQVVELFYESALIDRLASPRRLAKEVKARGEEIYFYPENYVPDDFNFENPLLPPLSD</sequence>
<reference evidence="2" key="1">
    <citation type="journal article" date="2014" name="Int. J. Syst. Evol. Microbiol.">
        <title>Complete genome sequence of Corynebacterium casei LMG S-19264T (=DSM 44701T), isolated from a smear-ripened cheese.</title>
        <authorList>
            <consortium name="US DOE Joint Genome Institute (JGI-PGF)"/>
            <person name="Walter F."/>
            <person name="Albersmeier A."/>
            <person name="Kalinowski J."/>
            <person name="Ruckert C."/>
        </authorList>
    </citation>
    <scope>NUCLEOTIDE SEQUENCE</scope>
    <source>
        <strain evidence="2">KCTC 12988</strain>
    </source>
</reference>
<evidence type="ECO:0008006" key="4">
    <source>
        <dbReference type="Google" id="ProtNLM"/>
    </source>
</evidence>
<reference evidence="2" key="2">
    <citation type="submission" date="2020-09" db="EMBL/GenBank/DDBJ databases">
        <authorList>
            <person name="Sun Q."/>
            <person name="Kim S."/>
        </authorList>
    </citation>
    <scope>NUCLEOTIDE SEQUENCE</scope>
    <source>
        <strain evidence="2">KCTC 12988</strain>
    </source>
</reference>
<evidence type="ECO:0000313" key="2">
    <source>
        <dbReference type="EMBL" id="GHC60579.1"/>
    </source>
</evidence>
<comment type="caution">
    <text evidence="2">The sequence shown here is derived from an EMBL/GenBank/DDBJ whole genome shotgun (WGS) entry which is preliminary data.</text>
</comment>
<gene>
    <name evidence="2" type="ORF">GCM10007100_29950</name>
</gene>
<dbReference type="Gene3D" id="1.25.40.10">
    <property type="entry name" value="Tetratricopeptide repeat domain"/>
    <property type="match status" value="1"/>
</dbReference>
<dbReference type="PROSITE" id="PS50005">
    <property type="entry name" value="TPR"/>
    <property type="match status" value="1"/>
</dbReference>
<protein>
    <recommendedName>
        <fullName evidence="4">Tetratricopeptide repeat protein</fullName>
    </recommendedName>
</protein>
<dbReference type="EMBL" id="BMXI01000013">
    <property type="protein sequence ID" value="GHC60579.1"/>
    <property type="molecule type" value="Genomic_DNA"/>
</dbReference>
<dbReference type="InterPro" id="IPR011990">
    <property type="entry name" value="TPR-like_helical_dom_sf"/>
</dbReference>
<proteinExistence type="predicted"/>
<dbReference type="AlphaFoldDB" id="A0A918WKS9"/>
<keyword evidence="3" id="KW-1185">Reference proteome</keyword>
<name>A0A918WKS9_9BACT</name>
<organism evidence="2 3">
    <name type="scientific">Roseibacillus persicicus</name>
    <dbReference type="NCBI Taxonomy" id="454148"/>
    <lineage>
        <taxon>Bacteria</taxon>
        <taxon>Pseudomonadati</taxon>
        <taxon>Verrucomicrobiota</taxon>
        <taxon>Verrucomicrobiia</taxon>
        <taxon>Verrucomicrobiales</taxon>
        <taxon>Verrucomicrobiaceae</taxon>
        <taxon>Roseibacillus</taxon>
    </lineage>
</organism>
<feature type="repeat" description="TPR" evidence="1">
    <location>
        <begin position="145"/>
        <end position="178"/>
    </location>
</feature>